<proteinExistence type="predicted"/>
<feature type="compositionally biased region" description="Basic and acidic residues" evidence="1">
    <location>
        <begin position="10"/>
        <end position="20"/>
    </location>
</feature>
<dbReference type="Proteomes" id="UP000530564">
    <property type="component" value="Unassembled WGS sequence"/>
</dbReference>
<dbReference type="EMBL" id="JACIDK010000015">
    <property type="protein sequence ID" value="MBB3893631.1"/>
    <property type="molecule type" value="Genomic_DNA"/>
</dbReference>
<name>A0A840A858_9CAUL</name>
<organism evidence="2 3">
    <name type="scientific">Phenylobacterium haematophilum</name>
    <dbReference type="NCBI Taxonomy" id="98513"/>
    <lineage>
        <taxon>Bacteria</taxon>
        <taxon>Pseudomonadati</taxon>
        <taxon>Pseudomonadota</taxon>
        <taxon>Alphaproteobacteria</taxon>
        <taxon>Caulobacterales</taxon>
        <taxon>Caulobacteraceae</taxon>
        <taxon>Phenylobacterium</taxon>
    </lineage>
</organism>
<protein>
    <submittedName>
        <fullName evidence="2">Uncharacterized protein</fullName>
    </submittedName>
</protein>
<dbReference type="AlphaFoldDB" id="A0A840A858"/>
<evidence type="ECO:0000313" key="3">
    <source>
        <dbReference type="Proteomes" id="UP000530564"/>
    </source>
</evidence>
<reference evidence="2 3" key="1">
    <citation type="submission" date="2020-08" db="EMBL/GenBank/DDBJ databases">
        <title>Genomic Encyclopedia of Type Strains, Phase IV (KMG-IV): sequencing the most valuable type-strain genomes for metagenomic binning, comparative biology and taxonomic classification.</title>
        <authorList>
            <person name="Goeker M."/>
        </authorList>
    </citation>
    <scope>NUCLEOTIDE SEQUENCE [LARGE SCALE GENOMIC DNA]</scope>
    <source>
        <strain evidence="2 3">DSM 21793</strain>
    </source>
</reference>
<sequence>MSPQGQNPDDAARNRDEDLKPGSPPRPATEPEGAEGSARNAKTLTDPATGQPLPGAPKPN</sequence>
<comment type="caution">
    <text evidence="2">The sequence shown here is derived from an EMBL/GenBank/DDBJ whole genome shotgun (WGS) entry which is preliminary data.</text>
</comment>
<feature type="region of interest" description="Disordered" evidence="1">
    <location>
        <begin position="1"/>
        <end position="60"/>
    </location>
</feature>
<gene>
    <name evidence="2" type="ORF">GGQ61_004379</name>
</gene>
<accession>A0A840A858</accession>
<dbReference type="RefSeq" id="WP_183777126.1">
    <property type="nucleotide sequence ID" value="NZ_JACIDK010000015.1"/>
</dbReference>
<evidence type="ECO:0000313" key="2">
    <source>
        <dbReference type="EMBL" id="MBB3893631.1"/>
    </source>
</evidence>
<evidence type="ECO:0000256" key="1">
    <source>
        <dbReference type="SAM" id="MobiDB-lite"/>
    </source>
</evidence>
<keyword evidence="3" id="KW-1185">Reference proteome</keyword>